<evidence type="ECO:0000313" key="2">
    <source>
        <dbReference type="Proteomes" id="UP000187203"/>
    </source>
</evidence>
<dbReference type="AlphaFoldDB" id="A0A1R3G542"/>
<reference evidence="2" key="1">
    <citation type="submission" date="2013-09" db="EMBL/GenBank/DDBJ databases">
        <title>Corchorus olitorius genome sequencing.</title>
        <authorList>
            <person name="Alam M."/>
            <person name="Haque M.S."/>
            <person name="Islam M.S."/>
            <person name="Emdad E.M."/>
            <person name="Islam M.M."/>
            <person name="Ahmed B."/>
            <person name="Halim A."/>
            <person name="Hossen Q.M.M."/>
            <person name="Hossain M.Z."/>
            <person name="Ahmed R."/>
            <person name="Khan M.M."/>
            <person name="Islam R."/>
            <person name="Rashid M.M."/>
            <person name="Khan S.A."/>
            <person name="Rahman M.S."/>
            <person name="Alam M."/>
            <person name="Yahiya A.S."/>
            <person name="Khan M.S."/>
            <person name="Azam M.S."/>
            <person name="Haque T."/>
            <person name="Lashkar M.Z.H."/>
            <person name="Akhand A.I."/>
            <person name="Morshed G."/>
            <person name="Roy S."/>
            <person name="Uddin K.S."/>
            <person name="Rabeya T."/>
            <person name="Hossain A.S."/>
            <person name="Chowdhury A."/>
            <person name="Snigdha A.R."/>
            <person name="Mortoza M.S."/>
            <person name="Matin S.A."/>
            <person name="Hoque S.M.E."/>
            <person name="Islam M.K."/>
            <person name="Roy D.K."/>
            <person name="Haider R."/>
            <person name="Moosa M.M."/>
            <person name="Elias S.M."/>
            <person name="Hasan A.M."/>
            <person name="Jahan S."/>
            <person name="Shafiuddin M."/>
            <person name="Mahmood N."/>
            <person name="Shommy N.S."/>
        </authorList>
    </citation>
    <scope>NUCLEOTIDE SEQUENCE [LARGE SCALE GENOMIC DNA]</scope>
    <source>
        <strain evidence="2">cv. O-4</strain>
    </source>
</reference>
<comment type="caution">
    <text evidence="1">The sequence shown here is derived from an EMBL/GenBank/DDBJ whole genome shotgun (WGS) entry which is preliminary data.</text>
</comment>
<accession>A0A1R3G542</accession>
<evidence type="ECO:0000313" key="1">
    <source>
        <dbReference type="EMBL" id="OMO53140.1"/>
    </source>
</evidence>
<dbReference type="Proteomes" id="UP000187203">
    <property type="component" value="Unassembled WGS sequence"/>
</dbReference>
<organism evidence="1 2">
    <name type="scientific">Corchorus olitorius</name>
    <dbReference type="NCBI Taxonomy" id="93759"/>
    <lineage>
        <taxon>Eukaryota</taxon>
        <taxon>Viridiplantae</taxon>
        <taxon>Streptophyta</taxon>
        <taxon>Embryophyta</taxon>
        <taxon>Tracheophyta</taxon>
        <taxon>Spermatophyta</taxon>
        <taxon>Magnoliopsida</taxon>
        <taxon>eudicotyledons</taxon>
        <taxon>Gunneridae</taxon>
        <taxon>Pentapetalae</taxon>
        <taxon>rosids</taxon>
        <taxon>malvids</taxon>
        <taxon>Malvales</taxon>
        <taxon>Malvaceae</taxon>
        <taxon>Grewioideae</taxon>
        <taxon>Apeibeae</taxon>
        <taxon>Corchorus</taxon>
    </lineage>
</organism>
<sequence>MCPRGSLRLLTWANPDFPRLEGNHSNSDNMVSSLPQGIIPSCFFLFFL</sequence>
<proteinExistence type="predicted"/>
<name>A0A1R3G542_9ROSI</name>
<dbReference type="EMBL" id="AWUE01023643">
    <property type="protein sequence ID" value="OMO53140.1"/>
    <property type="molecule type" value="Genomic_DNA"/>
</dbReference>
<gene>
    <name evidence="1" type="ORF">COLO4_36830</name>
</gene>
<keyword evidence="2" id="KW-1185">Reference proteome</keyword>
<protein>
    <submittedName>
        <fullName evidence="1">Uncharacterized protein</fullName>
    </submittedName>
</protein>